<accession>A0ABR1UQ76</accession>
<evidence type="ECO:0000313" key="1">
    <source>
        <dbReference type="EMBL" id="KAK8060018.1"/>
    </source>
</evidence>
<dbReference type="InterPro" id="IPR012337">
    <property type="entry name" value="RNaseH-like_sf"/>
</dbReference>
<dbReference type="Proteomes" id="UP001446871">
    <property type="component" value="Unassembled WGS sequence"/>
</dbReference>
<evidence type="ECO:0000313" key="2">
    <source>
        <dbReference type="Proteomes" id="UP001446871"/>
    </source>
</evidence>
<dbReference type="SUPFAM" id="SSF53098">
    <property type="entry name" value="Ribonuclease H-like"/>
    <property type="match status" value="1"/>
</dbReference>
<protein>
    <recommendedName>
        <fullName evidence="3">Exonuclease domain-containing protein</fullName>
    </recommendedName>
</protein>
<keyword evidence="2" id="KW-1185">Reference proteome</keyword>
<reference evidence="1 2" key="1">
    <citation type="submission" date="2023-01" db="EMBL/GenBank/DDBJ databases">
        <title>Analysis of 21 Apiospora genomes using comparative genomics revels a genus with tremendous synthesis potential of carbohydrate active enzymes and secondary metabolites.</title>
        <authorList>
            <person name="Sorensen T."/>
        </authorList>
    </citation>
    <scope>NUCLEOTIDE SEQUENCE [LARGE SCALE GENOMIC DNA]</scope>
    <source>
        <strain evidence="1 2">CBS 83171</strain>
    </source>
</reference>
<dbReference type="EMBL" id="JAQQWM010000006">
    <property type="protein sequence ID" value="KAK8060018.1"/>
    <property type="molecule type" value="Genomic_DNA"/>
</dbReference>
<name>A0ABR1UQ76_9PEZI</name>
<proteinExistence type="predicted"/>
<comment type="caution">
    <text evidence="1">The sequence shown here is derived from an EMBL/GenBank/DDBJ whole genome shotgun (WGS) entry which is preliminary data.</text>
</comment>
<sequence>MDPSNTTPLYISCPSGKDPREWPLRSCAIIRQTPFHKTPEGKRVVSNKIWSCDTLEKHIVECAFVGFDVEGGNTSDPTQVGLSYLPEFPTTPIKPGMLHGRLEFLNDKLGSELWSLSIKPREDFVPKHMPCPFATHEASIHFTNVERLLVELLSTWKAQSGKKYLVLVGFNTSPDLTVLIDQWPAAAILFDGWLDTRDLALGTRVPTDLHGGNFPSLWKMTLSLGIKEIRLSHNAGADALMAMALMIAAWDAFKRGEELVIPPPRCKTGI</sequence>
<organism evidence="1 2">
    <name type="scientific">Apiospora saccharicola</name>
    <dbReference type="NCBI Taxonomy" id="335842"/>
    <lineage>
        <taxon>Eukaryota</taxon>
        <taxon>Fungi</taxon>
        <taxon>Dikarya</taxon>
        <taxon>Ascomycota</taxon>
        <taxon>Pezizomycotina</taxon>
        <taxon>Sordariomycetes</taxon>
        <taxon>Xylariomycetidae</taxon>
        <taxon>Amphisphaeriales</taxon>
        <taxon>Apiosporaceae</taxon>
        <taxon>Apiospora</taxon>
    </lineage>
</organism>
<evidence type="ECO:0008006" key="3">
    <source>
        <dbReference type="Google" id="ProtNLM"/>
    </source>
</evidence>
<gene>
    <name evidence="1" type="ORF">PG996_009948</name>
</gene>